<dbReference type="KEGG" id="pfj:MYCFIDRAFT_176151"/>
<organism evidence="2 3">
    <name type="scientific">Pseudocercospora fijiensis (strain CIRAD86)</name>
    <name type="common">Black leaf streak disease fungus</name>
    <name type="synonym">Mycosphaerella fijiensis</name>
    <dbReference type="NCBI Taxonomy" id="383855"/>
    <lineage>
        <taxon>Eukaryota</taxon>
        <taxon>Fungi</taxon>
        <taxon>Dikarya</taxon>
        <taxon>Ascomycota</taxon>
        <taxon>Pezizomycotina</taxon>
        <taxon>Dothideomycetes</taxon>
        <taxon>Dothideomycetidae</taxon>
        <taxon>Mycosphaerellales</taxon>
        <taxon>Mycosphaerellaceae</taxon>
        <taxon>Pseudocercospora</taxon>
    </lineage>
</organism>
<dbReference type="GeneID" id="19333503"/>
<feature type="region of interest" description="Disordered" evidence="1">
    <location>
        <begin position="49"/>
        <end position="76"/>
    </location>
</feature>
<keyword evidence="3" id="KW-1185">Reference proteome</keyword>
<protein>
    <submittedName>
        <fullName evidence="2">Uncharacterized protein</fullName>
    </submittedName>
</protein>
<evidence type="ECO:0000256" key="1">
    <source>
        <dbReference type="SAM" id="MobiDB-lite"/>
    </source>
</evidence>
<gene>
    <name evidence="2" type="ORF">MYCFIDRAFT_176151</name>
</gene>
<feature type="compositionally biased region" description="Low complexity" evidence="1">
    <location>
        <begin position="52"/>
        <end position="66"/>
    </location>
</feature>
<dbReference type="HOGENOM" id="CLU_1402997_0_0_1"/>
<dbReference type="VEuPathDB" id="FungiDB:MYCFIDRAFT_176151"/>
<name>M3ATI9_PSEFD</name>
<proteinExistence type="predicted"/>
<sequence length="194" mass="21447">MTRIGYLYQDNKTAGSGRGYQRARLRLYAPLCLLALMITLESALLHGESAKSTQPSSPDSQPSWSTEPTSRKSSPQAILRHVRLTCSHMGLSVPCMGLRTPLAVVLRCVILINEADAKTCRLRTRVSGLSVAWRIRNGMLREDASFQKILRKACDSRVGIVLIQRRTVNEAYAPKTSFGILAPIKTPIQCCESC</sequence>
<dbReference type="RefSeq" id="XP_007928158.1">
    <property type="nucleotide sequence ID" value="XM_007929967.1"/>
</dbReference>
<reference evidence="2 3" key="1">
    <citation type="journal article" date="2012" name="PLoS Pathog.">
        <title>Diverse lifestyles and strategies of plant pathogenesis encoded in the genomes of eighteen Dothideomycetes fungi.</title>
        <authorList>
            <person name="Ohm R.A."/>
            <person name="Feau N."/>
            <person name="Henrissat B."/>
            <person name="Schoch C.L."/>
            <person name="Horwitz B.A."/>
            <person name="Barry K.W."/>
            <person name="Condon B.J."/>
            <person name="Copeland A.C."/>
            <person name="Dhillon B."/>
            <person name="Glaser F."/>
            <person name="Hesse C.N."/>
            <person name="Kosti I."/>
            <person name="LaButti K."/>
            <person name="Lindquist E.A."/>
            <person name="Lucas S."/>
            <person name="Salamov A.A."/>
            <person name="Bradshaw R.E."/>
            <person name="Ciuffetti L."/>
            <person name="Hamelin R.C."/>
            <person name="Kema G.H.J."/>
            <person name="Lawrence C."/>
            <person name="Scott J.A."/>
            <person name="Spatafora J.W."/>
            <person name="Turgeon B.G."/>
            <person name="de Wit P.J.G.M."/>
            <person name="Zhong S."/>
            <person name="Goodwin S.B."/>
            <person name="Grigoriev I.V."/>
        </authorList>
    </citation>
    <scope>NUCLEOTIDE SEQUENCE [LARGE SCALE GENOMIC DNA]</scope>
    <source>
        <strain evidence="2 3">CIRAD86</strain>
    </source>
</reference>
<accession>M3ATI9</accession>
<dbReference type="AlphaFoldDB" id="M3ATI9"/>
<evidence type="ECO:0000313" key="2">
    <source>
        <dbReference type="EMBL" id="EME80772.1"/>
    </source>
</evidence>
<dbReference type="Proteomes" id="UP000016932">
    <property type="component" value="Unassembled WGS sequence"/>
</dbReference>
<dbReference type="EMBL" id="KB446560">
    <property type="protein sequence ID" value="EME80772.1"/>
    <property type="molecule type" value="Genomic_DNA"/>
</dbReference>
<feature type="compositionally biased region" description="Polar residues" evidence="1">
    <location>
        <begin position="67"/>
        <end position="76"/>
    </location>
</feature>
<evidence type="ECO:0000313" key="3">
    <source>
        <dbReference type="Proteomes" id="UP000016932"/>
    </source>
</evidence>